<dbReference type="EMBL" id="LYXU01000003">
    <property type="protein sequence ID" value="OBS22965.1"/>
    <property type="molecule type" value="Genomic_DNA"/>
</dbReference>
<evidence type="ECO:0000256" key="8">
    <source>
        <dbReference type="SAM" id="Phobius"/>
    </source>
</evidence>
<keyword evidence="4" id="KW-0997">Cell inner membrane</keyword>
<evidence type="ECO:0000256" key="7">
    <source>
        <dbReference type="ARBA" id="ARBA00023136"/>
    </source>
</evidence>
<keyword evidence="7 8" id="KW-0472">Membrane</keyword>
<dbReference type="PANTHER" id="PTHR30574">
    <property type="entry name" value="INNER MEMBRANE PROTEIN YEDE"/>
    <property type="match status" value="1"/>
</dbReference>
<feature type="transmembrane region" description="Helical" evidence="8">
    <location>
        <begin position="37"/>
        <end position="55"/>
    </location>
</feature>
<dbReference type="OMA" id="NWWSIAY"/>
<evidence type="ECO:0000256" key="5">
    <source>
        <dbReference type="ARBA" id="ARBA00022692"/>
    </source>
</evidence>
<keyword evidence="3" id="KW-1003">Cell membrane</keyword>
<evidence type="ECO:0000256" key="2">
    <source>
        <dbReference type="ARBA" id="ARBA00022448"/>
    </source>
</evidence>
<comment type="caution">
    <text evidence="9">The sequence shown here is derived from an EMBL/GenBank/DDBJ whole genome shotgun (WGS) entry which is preliminary data.</text>
</comment>
<dbReference type="Pfam" id="PF04143">
    <property type="entry name" value="Sulf_transp"/>
    <property type="match status" value="1"/>
</dbReference>
<keyword evidence="2" id="KW-0813">Transport</keyword>
<organism evidence="9 10">
    <name type="scientific">Fusarium poae</name>
    <dbReference type="NCBI Taxonomy" id="36050"/>
    <lineage>
        <taxon>Eukaryota</taxon>
        <taxon>Fungi</taxon>
        <taxon>Dikarya</taxon>
        <taxon>Ascomycota</taxon>
        <taxon>Pezizomycotina</taxon>
        <taxon>Sordariomycetes</taxon>
        <taxon>Hypocreomycetidae</taxon>
        <taxon>Hypocreales</taxon>
        <taxon>Nectriaceae</taxon>
        <taxon>Fusarium</taxon>
    </lineage>
</organism>
<feature type="transmembrane region" description="Helical" evidence="8">
    <location>
        <begin position="243"/>
        <end position="263"/>
    </location>
</feature>
<accession>A0A1B8AR12</accession>
<sequence length="330" mass="33964">MTTNLLTGAVFGTGLTLSGVANPQVIRDQFSLSDFHMLATFLTASATSAVVFATYNNNNNNKSSANKIPTKLPSNHGWLGSYDGNIIGGAILGLGISLTGACPGTVLVQATVGIGHSRLLACTSLLAGIAWVKIRPLVSKPQPPTSRAENNNVMFITGWSANKVLVAYEITMLGILATILAAAPRSETMLHPIVGGLLIGVGQLSSVIFTNKPVGVSGAYGEFGNMFWDLVGGKTIESIPENILFAGGVVAGSWLTIAQVPAIREAMVSSPEQSLPGLIIGGVLLTFGARIAGGCTSGHGISGMATMGVSSFITIASMFGAGVLFRVFLP</sequence>
<evidence type="ECO:0000256" key="4">
    <source>
        <dbReference type="ARBA" id="ARBA00022519"/>
    </source>
</evidence>
<feature type="transmembrane region" description="Helical" evidence="8">
    <location>
        <begin position="164"/>
        <end position="183"/>
    </location>
</feature>
<keyword evidence="10" id="KW-1185">Reference proteome</keyword>
<dbReference type="STRING" id="36050.A0A1B8AR12"/>
<feature type="transmembrane region" description="Helical" evidence="8">
    <location>
        <begin position="189"/>
        <end position="209"/>
    </location>
</feature>
<dbReference type="PANTHER" id="PTHR30574:SF1">
    <property type="entry name" value="SULPHUR TRANSPORT DOMAIN-CONTAINING PROTEIN"/>
    <property type="match status" value="1"/>
</dbReference>
<proteinExistence type="predicted"/>
<evidence type="ECO:0000256" key="3">
    <source>
        <dbReference type="ARBA" id="ARBA00022475"/>
    </source>
</evidence>
<evidence type="ECO:0000313" key="10">
    <source>
        <dbReference type="Proteomes" id="UP000091967"/>
    </source>
</evidence>
<protein>
    <submittedName>
        <fullName evidence="9">Uncharacterized protein</fullName>
    </submittedName>
</protein>
<feature type="transmembrane region" description="Helical" evidence="8">
    <location>
        <begin position="275"/>
        <end position="293"/>
    </location>
</feature>
<dbReference type="Proteomes" id="UP000091967">
    <property type="component" value="Unassembled WGS sequence"/>
</dbReference>
<evidence type="ECO:0000313" key="9">
    <source>
        <dbReference type="EMBL" id="OBS22965.1"/>
    </source>
</evidence>
<comment type="subcellular location">
    <subcellularLocation>
        <location evidence="1">Cell inner membrane</location>
        <topology evidence="1">Multi-pass membrane protein</topology>
    </subcellularLocation>
</comment>
<keyword evidence="5 8" id="KW-0812">Transmembrane</keyword>
<dbReference type="AlphaFoldDB" id="A0A1B8AR12"/>
<evidence type="ECO:0000256" key="6">
    <source>
        <dbReference type="ARBA" id="ARBA00022989"/>
    </source>
</evidence>
<keyword evidence="6 8" id="KW-1133">Transmembrane helix</keyword>
<reference evidence="9 10" key="1">
    <citation type="submission" date="2016-06" db="EMBL/GenBank/DDBJ databases">
        <title>Living apart together: crosstalk between the core and supernumerary genomes in a fungal plant pathogen.</title>
        <authorList>
            <person name="Vanheule A."/>
            <person name="Audenaert K."/>
            <person name="Warris S."/>
            <person name="Van De Geest H."/>
            <person name="Schijlen E."/>
            <person name="Hofte M."/>
            <person name="De Saeger S."/>
            <person name="Haesaert G."/>
            <person name="Waalwijk C."/>
            <person name="Van Der Lee T."/>
        </authorList>
    </citation>
    <scope>NUCLEOTIDE SEQUENCE [LARGE SCALE GENOMIC DNA]</scope>
    <source>
        <strain evidence="9 10">2516</strain>
    </source>
</reference>
<dbReference type="GO" id="GO:0005886">
    <property type="term" value="C:plasma membrane"/>
    <property type="evidence" value="ECO:0007669"/>
    <property type="project" value="UniProtKB-SubCell"/>
</dbReference>
<name>A0A1B8AR12_FUSPO</name>
<evidence type="ECO:0000256" key="1">
    <source>
        <dbReference type="ARBA" id="ARBA00004429"/>
    </source>
</evidence>
<dbReference type="InterPro" id="IPR007272">
    <property type="entry name" value="Sulf_transp_TsuA/YedE"/>
</dbReference>
<gene>
    <name evidence="9" type="ORF">FPOA_09286</name>
</gene>
<feature type="transmembrane region" description="Helical" evidence="8">
    <location>
        <begin position="305"/>
        <end position="329"/>
    </location>
</feature>